<feature type="region of interest" description="Disordered" evidence="1">
    <location>
        <begin position="28"/>
        <end position="62"/>
    </location>
</feature>
<evidence type="ECO:0000313" key="5">
    <source>
        <dbReference type="EMBL" id="CAF4959808.1"/>
    </source>
</evidence>
<feature type="non-terminal residue" evidence="5">
    <location>
        <position position="1"/>
    </location>
</feature>
<protein>
    <submittedName>
        <fullName evidence="5">Uncharacterized protein</fullName>
    </submittedName>
</protein>
<name>A0A8S3DF02_9BILA</name>
<feature type="compositionally biased region" description="Basic and acidic residues" evidence="1">
    <location>
        <begin position="38"/>
        <end position="49"/>
    </location>
</feature>
<sequence length="62" mass="6995">HFTFLVDPNNASLAEEALRLIDSERSLSSIDDESQIDVQRDNQSVKREEVEEDDDTKSSAIS</sequence>
<dbReference type="EMBL" id="CAJOBI010190556">
    <property type="protein sequence ID" value="CAF4959808.1"/>
    <property type="molecule type" value="Genomic_DNA"/>
</dbReference>
<feature type="non-terminal residue" evidence="5">
    <location>
        <position position="62"/>
    </location>
</feature>
<dbReference type="Proteomes" id="UP000681720">
    <property type="component" value="Unassembled WGS sequence"/>
</dbReference>
<organism evidence="5 6">
    <name type="scientific">Rotaria magnacalcarata</name>
    <dbReference type="NCBI Taxonomy" id="392030"/>
    <lineage>
        <taxon>Eukaryota</taxon>
        <taxon>Metazoa</taxon>
        <taxon>Spiralia</taxon>
        <taxon>Gnathifera</taxon>
        <taxon>Rotifera</taxon>
        <taxon>Eurotatoria</taxon>
        <taxon>Bdelloidea</taxon>
        <taxon>Philodinida</taxon>
        <taxon>Philodinidae</taxon>
        <taxon>Rotaria</taxon>
    </lineage>
</organism>
<evidence type="ECO:0000313" key="6">
    <source>
        <dbReference type="Proteomes" id="UP000676336"/>
    </source>
</evidence>
<evidence type="ECO:0000256" key="1">
    <source>
        <dbReference type="SAM" id="MobiDB-lite"/>
    </source>
</evidence>
<dbReference type="AlphaFoldDB" id="A0A8S3DF02"/>
<accession>A0A8S3DF02</accession>
<dbReference type="Proteomes" id="UP000681967">
    <property type="component" value="Unassembled WGS sequence"/>
</dbReference>
<dbReference type="EMBL" id="CAJOBI010150895">
    <property type="protein sequence ID" value="CAF4810406.1"/>
    <property type="molecule type" value="Genomic_DNA"/>
</dbReference>
<dbReference type="Proteomes" id="UP000676336">
    <property type="component" value="Unassembled WGS sequence"/>
</dbReference>
<dbReference type="EMBL" id="CAJOBJ010088390">
    <property type="protein sequence ID" value="CAF4530642.1"/>
    <property type="molecule type" value="Genomic_DNA"/>
</dbReference>
<reference evidence="5" key="1">
    <citation type="submission" date="2021-02" db="EMBL/GenBank/DDBJ databases">
        <authorList>
            <person name="Nowell W R."/>
        </authorList>
    </citation>
    <scope>NUCLEOTIDE SEQUENCE</scope>
</reference>
<comment type="caution">
    <text evidence="5">The sequence shown here is derived from an EMBL/GenBank/DDBJ whole genome shotgun (WGS) entry which is preliminary data.</text>
</comment>
<evidence type="ECO:0000313" key="2">
    <source>
        <dbReference type="EMBL" id="CAF4530642.1"/>
    </source>
</evidence>
<dbReference type="EMBL" id="CAJOBH010123877">
    <property type="protein sequence ID" value="CAF4725294.1"/>
    <property type="molecule type" value="Genomic_DNA"/>
</dbReference>
<evidence type="ECO:0000313" key="4">
    <source>
        <dbReference type="EMBL" id="CAF4810406.1"/>
    </source>
</evidence>
<evidence type="ECO:0000313" key="3">
    <source>
        <dbReference type="EMBL" id="CAF4725294.1"/>
    </source>
</evidence>
<gene>
    <name evidence="3" type="ORF">BYL167_LOCUS45050</name>
    <name evidence="2" type="ORF">GIL414_LOCUS36009</name>
    <name evidence="4" type="ORF">SMN809_LOCUS47569</name>
    <name evidence="5" type="ORF">SMN809_LOCUS54558</name>
</gene>
<proteinExistence type="predicted"/>